<feature type="transmembrane region" description="Helical" evidence="9">
    <location>
        <begin position="142"/>
        <end position="162"/>
    </location>
</feature>
<dbReference type="PANTHER" id="PTHR19139:SF283">
    <property type="entry name" value="AQUAPORIN"/>
    <property type="match status" value="1"/>
</dbReference>
<feature type="transmembrane region" description="Helical" evidence="9">
    <location>
        <begin position="97"/>
        <end position="122"/>
    </location>
</feature>
<evidence type="ECO:0000256" key="8">
    <source>
        <dbReference type="RuleBase" id="RU000477"/>
    </source>
</evidence>
<dbReference type="EMBL" id="ML975290">
    <property type="protein sequence ID" value="KAF1835237.1"/>
    <property type="molecule type" value="Genomic_DNA"/>
</dbReference>
<evidence type="ECO:0000256" key="1">
    <source>
        <dbReference type="ARBA" id="ARBA00004141"/>
    </source>
</evidence>
<evidence type="ECO:0000256" key="4">
    <source>
        <dbReference type="ARBA" id="ARBA00022737"/>
    </source>
</evidence>
<organism evidence="10 11">
    <name type="scientific">Decorospora gaudefroyi</name>
    <dbReference type="NCBI Taxonomy" id="184978"/>
    <lineage>
        <taxon>Eukaryota</taxon>
        <taxon>Fungi</taxon>
        <taxon>Dikarya</taxon>
        <taxon>Ascomycota</taxon>
        <taxon>Pezizomycotina</taxon>
        <taxon>Dothideomycetes</taxon>
        <taxon>Pleosporomycetidae</taxon>
        <taxon>Pleosporales</taxon>
        <taxon>Pleosporineae</taxon>
        <taxon>Pleosporaceae</taxon>
        <taxon>Decorospora</taxon>
    </lineage>
</organism>
<evidence type="ECO:0000256" key="9">
    <source>
        <dbReference type="SAM" id="Phobius"/>
    </source>
</evidence>
<evidence type="ECO:0000256" key="7">
    <source>
        <dbReference type="ARBA" id="ARBA00034651"/>
    </source>
</evidence>
<dbReference type="InterPro" id="IPR034294">
    <property type="entry name" value="Aquaporin_transptr"/>
</dbReference>
<dbReference type="SUPFAM" id="SSF81338">
    <property type="entry name" value="Aquaporin-like"/>
    <property type="match status" value="1"/>
</dbReference>
<feature type="transmembrane region" description="Helical" evidence="9">
    <location>
        <begin position="169"/>
        <end position="191"/>
    </location>
</feature>
<dbReference type="Pfam" id="PF00230">
    <property type="entry name" value="MIP"/>
    <property type="match status" value="1"/>
</dbReference>
<dbReference type="GO" id="GO:0005886">
    <property type="term" value="C:plasma membrane"/>
    <property type="evidence" value="ECO:0007669"/>
    <property type="project" value="TreeGrafter"/>
</dbReference>
<comment type="subcellular location">
    <subcellularLocation>
        <location evidence="1">Membrane</location>
        <topology evidence="1">Multi-pass membrane protein</topology>
    </subcellularLocation>
</comment>
<reference evidence="10" key="1">
    <citation type="submission" date="2020-01" db="EMBL/GenBank/DDBJ databases">
        <authorList>
            <consortium name="DOE Joint Genome Institute"/>
            <person name="Haridas S."/>
            <person name="Albert R."/>
            <person name="Binder M."/>
            <person name="Bloem J."/>
            <person name="Labutti K."/>
            <person name="Salamov A."/>
            <person name="Andreopoulos B."/>
            <person name="Baker S.E."/>
            <person name="Barry K."/>
            <person name="Bills G."/>
            <person name="Bluhm B.H."/>
            <person name="Cannon C."/>
            <person name="Castanera R."/>
            <person name="Culley D.E."/>
            <person name="Daum C."/>
            <person name="Ezra D."/>
            <person name="Gonzalez J.B."/>
            <person name="Henrissat B."/>
            <person name="Kuo A."/>
            <person name="Liang C."/>
            <person name="Lipzen A."/>
            <person name="Lutzoni F."/>
            <person name="Magnuson J."/>
            <person name="Mondo S."/>
            <person name="Nolan M."/>
            <person name="Ohm R."/>
            <person name="Pangilinan J."/>
            <person name="Park H.-J."/>
            <person name="Ramirez L."/>
            <person name="Alfaro M."/>
            <person name="Sun H."/>
            <person name="Tritt A."/>
            <person name="Yoshinaga Y."/>
            <person name="Zwiers L.-H."/>
            <person name="Turgeon B.G."/>
            <person name="Goodwin S.B."/>
            <person name="Spatafora J.W."/>
            <person name="Crous P.W."/>
            <person name="Grigoriev I.V."/>
        </authorList>
    </citation>
    <scope>NUCLEOTIDE SEQUENCE</scope>
    <source>
        <strain evidence="10">P77</strain>
    </source>
</reference>
<keyword evidence="3 8" id="KW-0812">Transmembrane</keyword>
<comment type="similarity">
    <text evidence="2 8">Belongs to the MIP/aquaporin (TC 1.A.8) family.</text>
</comment>
<feature type="non-terminal residue" evidence="10">
    <location>
        <position position="248"/>
    </location>
</feature>
<evidence type="ECO:0000256" key="6">
    <source>
        <dbReference type="ARBA" id="ARBA00023136"/>
    </source>
</evidence>
<keyword evidence="8" id="KW-0813">Transport</keyword>
<evidence type="ECO:0000313" key="11">
    <source>
        <dbReference type="Proteomes" id="UP000800040"/>
    </source>
</evidence>
<keyword evidence="11" id="KW-1185">Reference proteome</keyword>
<keyword evidence="4" id="KW-0677">Repeat</keyword>
<proteinExistence type="inferred from homology"/>
<sequence>PKKKLTSLQAHLVAASGEFVGTFMFLFFSFAGTLMIVNQASDQATSNGQASSQQNIFIALLYGFSLLVNVWAFFRISGGLFNPAVTLGMLTSGQLPLLRSLFLIPAQFLAAISAAALVSCIFPGDIALTNTTLSPSTSITQGLFIETFMTAELVFVVLMLAAEKSRATFMAPVGIGLALFVAMMGGVYYTGGSLNPARSFGPAVASVTFVGYHWIYWLGPVLGALMAAAYYRFVKHFNYELVNPGQDS</sequence>
<feature type="transmembrane region" description="Helical" evidence="9">
    <location>
        <begin position="56"/>
        <end position="76"/>
    </location>
</feature>
<dbReference type="Proteomes" id="UP000800040">
    <property type="component" value="Unassembled WGS sequence"/>
</dbReference>
<dbReference type="OrthoDB" id="3222at2759"/>
<feature type="transmembrane region" description="Helical" evidence="9">
    <location>
        <begin position="12"/>
        <end position="36"/>
    </location>
</feature>
<feature type="transmembrane region" description="Helical" evidence="9">
    <location>
        <begin position="211"/>
        <end position="231"/>
    </location>
</feature>
<evidence type="ECO:0000256" key="5">
    <source>
        <dbReference type="ARBA" id="ARBA00022989"/>
    </source>
</evidence>
<dbReference type="GO" id="GO:0015250">
    <property type="term" value="F:water channel activity"/>
    <property type="evidence" value="ECO:0007669"/>
    <property type="project" value="TreeGrafter"/>
</dbReference>
<evidence type="ECO:0000313" key="10">
    <source>
        <dbReference type="EMBL" id="KAF1835237.1"/>
    </source>
</evidence>
<gene>
    <name evidence="10" type="ORF">BDW02DRAFT_485792</name>
</gene>
<feature type="non-terminal residue" evidence="10">
    <location>
        <position position="1"/>
    </location>
</feature>
<dbReference type="PANTHER" id="PTHR19139">
    <property type="entry name" value="AQUAPORIN TRANSPORTER"/>
    <property type="match status" value="1"/>
</dbReference>
<comment type="catalytic activity">
    <reaction evidence="7">
        <text>H2O(in) = H2O(out)</text>
        <dbReference type="Rhea" id="RHEA:29667"/>
        <dbReference type="ChEBI" id="CHEBI:15377"/>
    </reaction>
</comment>
<accession>A0A6A5KHL4</accession>
<name>A0A6A5KHL4_9PLEO</name>
<dbReference type="InterPro" id="IPR023271">
    <property type="entry name" value="Aquaporin-like"/>
</dbReference>
<dbReference type="AlphaFoldDB" id="A0A6A5KHL4"/>
<evidence type="ECO:0000256" key="2">
    <source>
        <dbReference type="ARBA" id="ARBA00006175"/>
    </source>
</evidence>
<evidence type="ECO:0000256" key="3">
    <source>
        <dbReference type="ARBA" id="ARBA00022692"/>
    </source>
</evidence>
<keyword evidence="6 9" id="KW-0472">Membrane</keyword>
<dbReference type="Gene3D" id="1.20.1080.10">
    <property type="entry name" value="Glycerol uptake facilitator protein"/>
    <property type="match status" value="1"/>
</dbReference>
<dbReference type="PRINTS" id="PR00783">
    <property type="entry name" value="MINTRINSICP"/>
</dbReference>
<dbReference type="InterPro" id="IPR000425">
    <property type="entry name" value="MIP"/>
</dbReference>
<keyword evidence="5 9" id="KW-1133">Transmembrane helix</keyword>
<protein>
    <submittedName>
        <fullName evidence="10">Aquaporin</fullName>
    </submittedName>
</protein>